<dbReference type="AlphaFoldDB" id="A0A7X1B3W9"/>
<dbReference type="Proteomes" id="UP000526501">
    <property type="component" value="Unassembled WGS sequence"/>
</dbReference>
<dbReference type="EMBL" id="JACHVC010000006">
    <property type="protein sequence ID" value="MBC2605170.1"/>
    <property type="molecule type" value="Genomic_DNA"/>
</dbReference>
<evidence type="ECO:0000259" key="7">
    <source>
        <dbReference type="PROSITE" id="PS51794"/>
    </source>
</evidence>
<evidence type="ECO:0000259" key="6">
    <source>
        <dbReference type="PROSITE" id="PS51094"/>
    </source>
</evidence>
<feature type="domain" description="DAC" evidence="7">
    <location>
        <begin position="288"/>
        <end position="447"/>
    </location>
</feature>
<proteinExistence type="inferred from homology"/>
<evidence type="ECO:0000256" key="3">
    <source>
        <dbReference type="ARBA" id="ARBA00022695"/>
    </source>
</evidence>
<dbReference type="Pfam" id="PF02457">
    <property type="entry name" value="DAC"/>
    <property type="match status" value="1"/>
</dbReference>
<evidence type="ECO:0000256" key="2">
    <source>
        <dbReference type="ARBA" id="ARBA00022679"/>
    </source>
</evidence>
<evidence type="ECO:0000313" key="8">
    <source>
        <dbReference type="EMBL" id="MBC2605170.1"/>
    </source>
</evidence>
<dbReference type="InterPro" id="IPR048544">
    <property type="entry name" value="DacZ_P"/>
</dbReference>
<dbReference type="GO" id="GO:0004016">
    <property type="term" value="F:adenylate cyclase activity"/>
    <property type="evidence" value="ECO:0007669"/>
    <property type="project" value="TreeGrafter"/>
</dbReference>
<evidence type="ECO:0000256" key="1">
    <source>
        <dbReference type="ARBA" id="ARBA00000877"/>
    </source>
</evidence>
<reference evidence="8 9" key="1">
    <citation type="submission" date="2020-07" db="EMBL/GenBank/DDBJ databases">
        <authorList>
            <person name="Feng X."/>
        </authorList>
    </citation>
    <scope>NUCLEOTIDE SEQUENCE [LARGE SCALE GENOMIC DNA]</scope>
    <source>
        <strain evidence="8 9">JCM23202</strain>
    </source>
</reference>
<dbReference type="PANTHER" id="PTHR34185:SF1">
    <property type="entry name" value="DIADENYLATE CYCLASE"/>
    <property type="match status" value="1"/>
</dbReference>
<dbReference type="InterPro" id="IPR036888">
    <property type="entry name" value="DNA_integrity_DisA_N_sf"/>
</dbReference>
<dbReference type="Gene3D" id="3.40.1700.10">
    <property type="entry name" value="DNA integrity scanning protein, DisA, N-terminal domain"/>
    <property type="match status" value="1"/>
</dbReference>
<keyword evidence="8" id="KW-0762">Sugar transport</keyword>
<dbReference type="InterPro" id="IPR002178">
    <property type="entry name" value="PTS_EIIA_type-2_dom"/>
</dbReference>
<keyword evidence="5" id="KW-0067">ATP-binding</keyword>
<dbReference type="GO" id="GO:0106408">
    <property type="term" value="F:diadenylate cyclase activity"/>
    <property type="evidence" value="ECO:0007669"/>
    <property type="project" value="UniProtKB-EC"/>
</dbReference>
<keyword evidence="8" id="KW-0813">Transport</keyword>
<dbReference type="PROSITE" id="PS51794">
    <property type="entry name" value="DAC"/>
    <property type="match status" value="1"/>
</dbReference>
<keyword evidence="9" id="KW-1185">Reference proteome</keyword>
<name>A0A7X1B3W9_9BACT</name>
<dbReference type="SUPFAM" id="SSF55804">
    <property type="entry name" value="Phoshotransferase/anion transport protein"/>
    <property type="match status" value="1"/>
</dbReference>
<dbReference type="Gene3D" id="3.40.930.10">
    <property type="entry name" value="Mannitol-specific EII, Chain A"/>
    <property type="match status" value="1"/>
</dbReference>
<comment type="catalytic activity">
    <reaction evidence="1">
        <text>2 ATP = 3',3'-c-di-AMP + 2 diphosphate</text>
        <dbReference type="Rhea" id="RHEA:35655"/>
        <dbReference type="ChEBI" id="CHEBI:30616"/>
        <dbReference type="ChEBI" id="CHEBI:33019"/>
        <dbReference type="ChEBI" id="CHEBI:71500"/>
        <dbReference type="EC" id="2.7.7.85"/>
    </reaction>
</comment>
<dbReference type="InterPro" id="IPR003390">
    <property type="entry name" value="DNA_integrity_scan_DisA_N"/>
</dbReference>
<dbReference type="Pfam" id="PF00359">
    <property type="entry name" value="PTS_EIIA_2"/>
    <property type="match status" value="1"/>
</dbReference>
<evidence type="ECO:0000256" key="5">
    <source>
        <dbReference type="ARBA" id="ARBA00022840"/>
    </source>
</evidence>
<comment type="caution">
    <text evidence="8">The sequence shown here is derived from an EMBL/GenBank/DDBJ whole genome shotgun (WGS) entry which is preliminary data.</text>
</comment>
<dbReference type="RefSeq" id="WP_185659060.1">
    <property type="nucleotide sequence ID" value="NZ_CAWPOO010000006.1"/>
</dbReference>
<organism evidence="8 9">
    <name type="scientific">Pelagicoccus albus</name>
    <dbReference type="NCBI Taxonomy" id="415222"/>
    <lineage>
        <taxon>Bacteria</taxon>
        <taxon>Pseudomonadati</taxon>
        <taxon>Verrucomicrobiota</taxon>
        <taxon>Opitutia</taxon>
        <taxon>Puniceicoccales</taxon>
        <taxon>Pelagicoccaceae</taxon>
        <taxon>Pelagicoccus</taxon>
    </lineage>
</organism>
<dbReference type="InterPro" id="IPR050338">
    <property type="entry name" value="DisA"/>
</dbReference>
<evidence type="ECO:0000256" key="4">
    <source>
        <dbReference type="ARBA" id="ARBA00022741"/>
    </source>
</evidence>
<protein>
    <submittedName>
        <fullName evidence="8">PTS sugar transporter subunit IIA</fullName>
    </submittedName>
</protein>
<dbReference type="InterPro" id="IPR014499">
    <property type="entry name" value="DAC_DacZ"/>
</dbReference>
<dbReference type="HAMAP" id="MF_00840">
    <property type="entry name" value="DacZ"/>
    <property type="match status" value="1"/>
</dbReference>
<keyword evidence="4" id="KW-0547">Nucleotide-binding</keyword>
<keyword evidence="2" id="KW-0808">Transferase</keyword>
<dbReference type="PANTHER" id="PTHR34185">
    <property type="entry name" value="DIADENYLATE CYCLASE"/>
    <property type="match status" value="1"/>
</dbReference>
<dbReference type="Pfam" id="PF21755">
    <property type="entry name" value="DacZ_P"/>
    <property type="match status" value="1"/>
</dbReference>
<sequence length="454" mass="49620">MRLDRYFSRRRTLDLESDNLEGALKELLKASTSRFKDLERKKLLPGLMQRENTMTTYLGNGVALPHLRVKMRRKYVFAIGRSREGISYEGLKNQEKVHLVVLLLAGEGARDYLNVLAAVARLVKDAAFVDMLLKSESVDDLHEQLTSAFGGIFASPRKTRQSSINRLMLRQAMRVAKGAHCDSIVVFGDTLLSSPVEPPAGFKEFKSVLISRRAKEGDVEDATFGDVIQVRSFSHGRLAQMRSAFLVGLTRGVFKTSDKICCVGGIPGSDQFDTLVVIDLKDEFQALLAERDNFMPSDVSAEVLERVIGVAMELSIEGREGKPVGTLFVLGDTKKVESMTKPLVLNPFYGYKEEDRNILSPFMDETVKEFSSLDGAFIIRGDGVLISAGSLIHTPEFDQSLPSGLGARHAAGAAISLATGCLAVVVSSSSGQVTVFRNGIALPLVERSLGGKSL</sequence>
<keyword evidence="3" id="KW-0548">Nucleotidyltransferase</keyword>
<accession>A0A7X1B3W9</accession>
<dbReference type="GO" id="GO:0005524">
    <property type="term" value="F:ATP binding"/>
    <property type="evidence" value="ECO:0007669"/>
    <property type="project" value="UniProtKB-KW"/>
</dbReference>
<dbReference type="SUPFAM" id="SSF143597">
    <property type="entry name" value="YojJ-like"/>
    <property type="match status" value="1"/>
</dbReference>
<gene>
    <name evidence="8" type="ORF">H5P27_03850</name>
</gene>
<dbReference type="InterPro" id="IPR016152">
    <property type="entry name" value="PTrfase/Anion_transptr"/>
</dbReference>
<feature type="domain" description="PTS EIIA type-2" evidence="6">
    <location>
        <begin position="4"/>
        <end position="148"/>
    </location>
</feature>
<dbReference type="PROSITE" id="PS51094">
    <property type="entry name" value="PTS_EIIA_TYPE_2"/>
    <property type="match status" value="1"/>
</dbReference>
<evidence type="ECO:0000313" key="9">
    <source>
        <dbReference type="Proteomes" id="UP000526501"/>
    </source>
</evidence>